<dbReference type="InterPro" id="IPR003689">
    <property type="entry name" value="ZIP"/>
</dbReference>
<comment type="caution">
    <text evidence="6">The sequence shown here is derived from an EMBL/GenBank/DDBJ whole genome shotgun (WGS) entry which is preliminary data.</text>
</comment>
<dbReference type="Pfam" id="PF02535">
    <property type="entry name" value="Zip"/>
    <property type="match status" value="1"/>
</dbReference>
<dbReference type="PANTHER" id="PTHR16950:SF16">
    <property type="entry name" value="ZINC TRANSPORTER ZIP13"/>
    <property type="match status" value="1"/>
</dbReference>
<dbReference type="EMBL" id="MFZH01000006">
    <property type="protein sequence ID" value="OGK19755.1"/>
    <property type="molecule type" value="Genomic_DNA"/>
</dbReference>
<gene>
    <name evidence="6" type="ORF">A2799_01090</name>
</gene>
<dbReference type="Proteomes" id="UP000176850">
    <property type="component" value="Unassembled WGS sequence"/>
</dbReference>
<feature type="transmembrane region" description="Helical" evidence="5">
    <location>
        <begin position="229"/>
        <end position="246"/>
    </location>
</feature>
<dbReference type="PANTHER" id="PTHR16950">
    <property type="entry name" value="ZINC TRANSPORTER SLC39A7 HISTIDINE-RICH MEMBRANE PROTEIN KE4"/>
    <property type="match status" value="1"/>
</dbReference>
<feature type="transmembrane region" description="Helical" evidence="5">
    <location>
        <begin position="6"/>
        <end position="27"/>
    </location>
</feature>
<feature type="transmembrane region" description="Helical" evidence="5">
    <location>
        <begin position="164"/>
        <end position="185"/>
    </location>
</feature>
<evidence type="ECO:0000313" key="6">
    <source>
        <dbReference type="EMBL" id="OGK19755.1"/>
    </source>
</evidence>
<keyword evidence="3 5" id="KW-1133">Transmembrane helix</keyword>
<organism evidence="6 7">
    <name type="scientific">Candidatus Roizmanbacteria bacterium RIFCSPHIGHO2_01_FULL_39_24</name>
    <dbReference type="NCBI Taxonomy" id="1802032"/>
    <lineage>
        <taxon>Bacteria</taxon>
        <taxon>Candidatus Roizmaniibacteriota</taxon>
    </lineage>
</organism>
<evidence type="ECO:0000256" key="2">
    <source>
        <dbReference type="ARBA" id="ARBA00022692"/>
    </source>
</evidence>
<dbReference type="GO" id="GO:0046873">
    <property type="term" value="F:metal ion transmembrane transporter activity"/>
    <property type="evidence" value="ECO:0007669"/>
    <property type="project" value="InterPro"/>
</dbReference>
<evidence type="ECO:0008006" key="8">
    <source>
        <dbReference type="Google" id="ProtNLM"/>
    </source>
</evidence>
<dbReference type="AlphaFoldDB" id="A0A1F7GLR0"/>
<feature type="transmembrane region" description="Helical" evidence="5">
    <location>
        <begin position="68"/>
        <end position="89"/>
    </location>
</feature>
<keyword evidence="4 5" id="KW-0472">Membrane</keyword>
<evidence type="ECO:0000256" key="4">
    <source>
        <dbReference type="ARBA" id="ARBA00023136"/>
    </source>
</evidence>
<accession>A0A1F7GLR0</accession>
<dbReference type="GO" id="GO:0016020">
    <property type="term" value="C:membrane"/>
    <property type="evidence" value="ECO:0007669"/>
    <property type="project" value="UniProtKB-SubCell"/>
</dbReference>
<comment type="subcellular location">
    <subcellularLocation>
        <location evidence="1">Membrane</location>
        <topology evidence="1">Multi-pass membrane protein</topology>
    </subcellularLocation>
</comment>
<evidence type="ECO:0000256" key="1">
    <source>
        <dbReference type="ARBA" id="ARBA00004141"/>
    </source>
</evidence>
<keyword evidence="2 5" id="KW-0812">Transmembrane</keyword>
<proteinExistence type="predicted"/>
<feature type="transmembrane region" description="Helical" evidence="5">
    <location>
        <begin position="191"/>
        <end position="208"/>
    </location>
</feature>
<evidence type="ECO:0000313" key="7">
    <source>
        <dbReference type="Proteomes" id="UP000176850"/>
    </source>
</evidence>
<sequence>MSIFLQIILATFITSSLSLVGGSLLIWKKLLDHKYLPHFVSFAAGVMLTTAFIDLLPEAIENSTNHAIYESVLLGIVVFFFLERFVLWFHHHDDLHGTKPTAVLILLGDALHNMFDGAAIAAAFLTNPSLGIVTTIAIAAHEIPHEIADFTILIHGGMKKTRALYFNFLSALTAFVGAISGYFFLSQVEEIRPLFLGFSAGMFIYIACSDLIPDMHTEFKKQKRWKQSWPFIVGLLVGYTLITTLHH</sequence>
<feature type="transmembrane region" description="Helical" evidence="5">
    <location>
        <begin position="39"/>
        <end position="56"/>
    </location>
</feature>
<reference evidence="6 7" key="1">
    <citation type="journal article" date="2016" name="Nat. Commun.">
        <title>Thousands of microbial genomes shed light on interconnected biogeochemical processes in an aquifer system.</title>
        <authorList>
            <person name="Anantharaman K."/>
            <person name="Brown C.T."/>
            <person name="Hug L.A."/>
            <person name="Sharon I."/>
            <person name="Castelle C.J."/>
            <person name="Probst A.J."/>
            <person name="Thomas B.C."/>
            <person name="Singh A."/>
            <person name="Wilkins M.J."/>
            <person name="Karaoz U."/>
            <person name="Brodie E.L."/>
            <person name="Williams K.H."/>
            <person name="Hubbard S.S."/>
            <person name="Banfield J.F."/>
        </authorList>
    </citation>
    <scope>NUCLEOTIDE SEQUENCE [LARGE SCALE GENOMIC DNA]</scope>
</reference>
<name>A0A1F7GLR0_9BACT</name>
<evidence type="ECO:0000256" key="5">
    <source>
        <dbReference type="SAM" id="Phobius"/>
    </source>
</evidence>
<evidence type="ECO:0000256" key="3">
    <source>
        <dbReference type="ARBA" id="ARBA00022989"/>
    </source>
</evidence>
<protein>
    <recommendedName>
        <fullName evidence="8">ZIP zinc transporter</fullName>
    </recommendedName>
</protein>